<evidence type="ECO:0000256" key="3">
    <source>
        <dbReference type="ARBA" id="ARBA00022448"/>
    </source>
</evidence>
<dbReference type="GO" id="GO:0005524">
    <property type="term" value="F:ATP binding"/>
    <property type="evidence" value="ECO:0007669"/>
    <property type="project" value="UniProtKB-KW"/>
</dbReference>
<dbReference type="OrthoDB" id="9802264at2"/>
<organism evidence="11 12">
    <name type="scientific">Brucella gallinifaecis</name>
    <dbReference type="NCBI Taxonomy" id="215590"/>
    <lineage>
        <taxon>Bacteria</taxon>
        <taxon>Pseudomonadati</taxon>
        <taxon>Pseudomonadota</taxon>
        <taxon>Alphaproteobacteria</taxon>
        <taxon>Hyphomicrobiales</taxon>
        <taxon>Brucellaceae</taxon>
        <taxon>Brucella/Ochrobactrum group</taxon>
        <taxon>Brucella</taxon>
    </lineage>
</organism>
<keyword evidence="7 11" id="KW-0067">ATP-binding</keyword>
<keyword evidence="3" id="KW-0813">Transport</keyword>
<comment type="caution">
    <text evidence="11">The sequence shown here is derived from an EMBL/GenBank/DDBJ whole genome shotgun (WGS) entry which is preliminary data.</text>
</comment>
<dbReference type="InterPro" id="IPR008995">
    <property type="entry name" value="Mo/tungstate-bd_C_term_dom"/>
</dbReference>
<evidence type="ECO:0000313" key="12">
    <source>
        <dbReference type="Proteomes" id="UP000315388"/>
    </source>
</evidence>
<dbReference type="GO" id="GO:0043190">
    <property type="term" value="C:ATP-binding cassette (ABC) transporter complex"/>
    <property type="evidence" value="ECO:0007669"/>
    <property type="project" value="InterPro"/>
</dbReference>
<dbReference type="InterPro" id="IPR013611">
    <property type="entry name" value="Transp-assoc_OB_typ2"/>
</dbReference>
<dbReference type="Proteomes" id="UP000315388">
    <property type="component" value="Unassembled WGS sequence"/>
</dbReference>
<keyword evidence="4" id="KW-1003">Cell membrane</keyword>
<dbReference type="InterPro" id="IPR050093">
    <property type="entry name" value="ABC_SmlMolc_Importer"/>
</dbReference>
<evidence type="ECO:0000313" key="11">
    <source>
        <dbReference type="EMBL" id="TPF76821.1"/>
    </source>
</evidence>
<dbReference type="Pfam" id="PF00005">
    <property type="entry name" value="ABC_tran"/>
    <property type="match status" value="1"/>
</dbReference>
<protein>
    <submittedName>
        <fullName evidence="11">ABC transporter ATP-binding protein</fullName>
    </submittedName>
</protein>
<dbReference type="SUPFAM" id="SSF52540">
    <property type="entry name" value="P-loop containing nucleoside triphosphate hydrolases"/>
    <property type="match status" value="1"/>
</dbReference>
<comment type="subcellular location">
    <subcellularLocation>
        <location evidence="1">Cell inner membrane</location>
    </subcellularLocation>
</comment>
<evidence type="ECO:0000256" key="2">
    <source>
        <dbReference type="ARBA" id="ARBA00005417"/>
    </source>
</evidence>
<evidence type="ECO:0000256" key="7">
    <source>
        <dbReference type="ARBA" id="ARBA00022840"/>
    </source>
</evidence>
<dbReference type="EMBL" id="VEWJ01000001">
    <property type="protein sequence ID" value="TPF76821.1"/>
    <property type="molecule type" value="Genomic_DNA"/>
</dbReference>
<keyword evidence="12" id="KW-1185">Reference proteome</keyword>
<keyword evidence="5" id="KW-0997">Cell inner membrane</keyword>
<dbReference type="InterPro" id="IPR003593">
    <property type="entry name" value="AAA+_ATPase"/>
</dbReference>
<dbReference type="InterPro" id="IPR027417">
    <property type="entry name" value="P-loop_NTPase"/>
</dbReference>
<proteinExistence type="inferred from homology"/>
<dbReference type="PROSITE" id="PS00211">
    <property type="entry name" value="ABC_TRANSPORTER_1"/>
    <property type="match status" value="1"/>
</dbReference>
<dbReference type="AlphaFoldDB" id="A0A502BT35"/>
<dbReference type="PROSITE" id="PS50893">
    <property type="entry name" value="ABC_TRANSPORTER_2"/>
    <property type="match status" value="1"/>
</dbReference>
<dbReference type="InterPro" id="IPR017871">
    <property type="entry name" value="ABC_transporter-like_CS"/>
</dbReference>
<dbReference type="Pfam" id="PF08402">
    <property type="entry name" value="TOBE_2"/>
    <property type="match status" value="1"/>
</dbReference>
<keyword evidence="9" id="KW-0472">Membrane</keyword>
<keyword evidence="6" id="KW-0547">Nucleotide-binding</keyword>
<evidence type="ECO:0000256" key="8">
    <source>
        <dbReference type="ARBA" id="ARBA00022967"/>
    </source>
</evidence>
<accession>A0A502BT35</accession>
<evidence type="ECO:0000256" key="4">
    <source>
        <dbReference type="ARBA" id="ARBA00022475"/>
    </source>
</evidence>
<gene>
    <name evidence="11" type="ORF">FHY56_00125</name>
</gene>
<dbReference type="Gene3D" id="3.40.50.300">
    <property type="entry name" value="P-loop containing nucleotide triphosphate hydrolases"/>
    <property type="match status" value="1"/>
</dbReference>
<comment type="similarity">
    <text evidence="2">Belongs to the ABC transporter superfamily.</text>
</comment>
<evidence type="ECO:0000256" key="5">
    <source>
        <dbReference type="ARBA" id="ARBA00022519"/>
    </source>
</evidence>
<dbReference type="RefSeq" id="WP_140903159.1">
    <property type="nucleotide sequence ID" value="NZ_JBHTMD010000017.1"/>
</dbReference>
<dbReference type="FunFam" id="3.40.50.300:FF:000425">
    <property type="entry name" value="Probable ABC transporter, ATP-binding subunit"/>
    <property type="match status" value="1"/>
</dbReference>
<dbReference type="GO" id="GO:0016887">
    <property type="term" value="F:ATP hydrolysis activity"/>
    <property type="evidence" value="ECO:0007669"/>
    <property type="project" value="InterPro"/>
</dbReference>
<dbReference type="InterPro" id="IPR003439">
    <property type="entry name" value="ABC_transporter-like_ATP-bd"/>
</dbReference>
<dbReference type="SMART" id="SM00382">
    <property type="entry name" value="AAA"/>
    <property type="match status" value="1"/>
</dbReference>
<name>A0A502BT35_9HYPH</name>
<sequence length="356" mass="38593">MSEIAVLFENIRKSYGSFEAVRNINFSIKKGELVSLLGPSGCGKTTTLRLIAGLEIPTSGRIMIGGQDVSQVPANKRSIGMVFQSYALFPHLSIRENVAYGLIAQREPKAQAHEKAAAQLEQLDLGHLGDRLPSELSGGQQQRAAVARALVLGPDVLLFDEPLSNLDAKLRRQVREEIRDLQQRLGLTVVYVTHDQAEALAISDRILLMRNGIIEQEGPPRQLYQDPQSEFVADFMGDANVLRLKSGTDGLIKIGDVVLASDVGVNTEMSLLLRPEHIEISAGAGGGLNGRVLRVYYLGSSMEYRIETDYGSVLVVDRHVNNVLSEGTEVSLHIDGSNAKLIPTPGPVPKITAAVA</sequence>
<feature type="domain" description="ABC transporter" evidence="10">
    <location>
        <begin position="6"/>
        <end position="236"/>
    </location>
</feature>
<dbReference type="GO" id="GO:0015697">
    <property type="term" value="P:quaternary ammonium group transport"/>
    <property type="evidence" value="ECO:0007669"/>
    <property type="project" value="UniProtKB-ARBA"/>
</dbReference>
<dbReference type="SUPFAM" id="SSF50331">
    <property type="entry name" value="MOP-like"/>
    <property type="match status" value="1"/>
</dbReference>
<evidence type="ECO:0000259" key="10">
    <source>
        <dbReference type="PROSITE" id="PS50893"/>
    </source>
</evidence>
<keyword evidence="8" id="KW-1278">Translocase</keyword>
<reference evidence="11 12" key="1">
    <citation type="journal article" date="2003" name="Int. J. Syst. Evol. Microbiol.">
        <title>Towards a standardized format for the description of a novel species (of an established genus): Ochrobactrum gallinifaecis sp. nov.</title>
        <authorList>
            <person name="Kampfer P."/>
            <person name="Buczolits S."/>
            <person name="Albrecht A."/>
            <person name="Busse H.J."/>
            <person name="Stackebrandt E."/>
        </authorList>
    </citation>
    <scope>NUCLEOTIDE SEQUENCE [LARGE SCALE GENOMIC DNA]</scope>
    <source>
        <strain evidence="11 12">ISO 196</strain>
    </source>
</reference>
<dbReference type="PANTHER" id="PTHR42781:SF1">
    <property type="entry name" value="THIAMINE IMPORT ATP-BINDING PROTEIN THIQ"/>
    <property type="match status" value="1"/>
</dbReference>
<dbReference type="GO" id="GO:0022857">
    <property type="term" value="F:transmembrane transporter activity"/>
    <property type="evidence" value="ECO:0007669"/>
    <property type="project" value="InterPro"/>
</dbReference>
<dbReference type="PANTHER" id="PTHR42781">
    <property type="entry name" value="SPERMIDINE/PUTRESCINE IMPORT ATP-BINDING PROTEIN POTA"/>
    <property type="match status" value="1"/>
</dbReference>
<evidence type="ECO:0000256" key="9">
    <source>
        <dbReference type="ARBA" id="ARBA00023136"/>
    </source>
</evidence>
<evidence type="ECO:0000256" key="1">
    <source>
        <dbReference type="ARBA" id="ARBA00004533"/>
    </source>
</evidence>
<evidence type="ECO:0000256" key="6">
    <source>
        <dbReference type="ARBA" id="ARBA00022741"/>
    </source>
</evidence>